<accession>A0AAD7HFM7</accession>
<dbReference type="SUPFAM" id="SSF53474">
    <property type="entry name" value="alpha/beta-Hydrolases"/>
    <property type="match status" value="1"/>
</dbReference>
<evidence type="ECO:0000313" key="1">
    <source>
        <dbReference type="EMBL" id="KAJ7719222.1"/>
    </source>
</evidence>
<dbReference type="InterPro" id="IPR029058">
    <property type="entry name" value="AB_hydrolase_fold"/>
</dbReference>
<organism evidence="1 2">
    <name type="scientific">Mycena maculata</name>
    <dbReference type="NCBI Taxonomy" id="230809"/>
    <lineage>
        <taxon>Eukaryota</taxon>
        <taxon>Fungi</taxon>
        <taxon>Dikarya</taxon>
        <taxon>Basidiomycota</taxon>
        <taxon>Agaricomycotina</taxon>
        <taxon>Agaricomycetes</taxon>
        <taxon>Agaricomycetidae</taxon>
        <taxon>Agaricales</taxon>
        <taxon>Marasmiineae</taxon>
        <taxon>Mycenaceae</taxon>
        <taxon>Mycena</taxon>
    </lineage>
</organism>
<reference evidence="1" key="1">
    <citation type="submission" date="2023-03" db="EMBL/GenBank/DDBJ databases">
        <title>Massive genome expansion in bonnet fungi (Mycena s.s.) driven by repeated elements and novel gene families across ecological guilds.</title>
        <authorList>
            <consortium name="Lawrence Berkeley National Laboratory"/>
            <person name="Harder C.B."/>
            <person name="Miyauchi S."/>
            <person name="Viragh M."/>
            <person name="Kuo A."/>
            <person name="Thoen E."/>
            <person name="Andreopoulos B."/>
            <person name="Lu D."/>
            <person name="Skrede I."/>
            <person name="Drula E."/>
            <person name="Henrissat B."/>
            <person name="Morin E."/>
            <person name="Kohler A."/>
            <person name="Barry K."/>
            <person name="LaButti K."/>
            <person name="Morin E."/>
            <person name="Salamov A."/>
            <person name="Lipzen A."/>
            <person name="Mereny Z."/>
            <person name="Hegedus B."/>
            <person name="Baldrian P."/>
            <person name="Stursova M."/>
            <person name="Weitz H."/>
            <person name="Taylor A."/>
            <person name="Grigoriev I.V."/>
            <person name="Nagy L.G."/>
            <person name="Martin F."/>
            <person name="Kauserud H."/>
        </authorList>
    </citation>
    <scope>NUCLEOTIDE SEQUENCE</scope>
    <source>
        <strain evidence="1">CBHHK188m</strain>
    </source>
</reference>
<dbReference type="Gene3D" id="3.40.50.1820">
    <property type="entry name" value="alpha/beta hydrolase"/>
    <property type="match status" value="1"/>
</dbReference>
<name>A0AAD7HFM7_9AGAR</name>
<sequence length="216" mass="23275">MAPVLLKSLCTISYLPAASTDQMAQIGRLYPDNPTRGSSFDTGTVNQITPEFKRLAAFQGDYVFTGGRKGSSLNMRQRHKIRGVGVRLVSKLGKNTTDFGASHTSDTPGWLPASGSDTTGVDALGATNRVRITVNFINTLDPNRAAGPSTSNSSIICIRKNSPFLIWGQFGSSFPNWPNLGNEAKLAGFPSLVHRNVVAIFIFGQEEHNPCQMICG</sequence>
<keyword evidence="2" id="KW-1185">Reference proteome</keyword>
<dbReference type="EMBL" id="JARJLG010000294">
    <property type="protein sequence ID" value="KAJ7719222.1"/>
    <property type="molecule type" value="Genomic_DNA"/>
</dbReference>
<evidence type="ECO:0000313" key="2">
    <source>
        <dbReference type="Proteomes" id="UP001215280"/>
    </source>
</evidence>
<dbReference type="AlphaFoldDB" id="A0AAD7HFM7"/>
<protein>
    <submittedName>
        <fullName evidence="1">Uncharacterized protein</fullName>
    </submittedName>
</protein>
<gene>
    <name evidence="1" type="ORF">DFH07DRAFT_784678</name>
</gene>
<dbReference type="Proteomes" id="UP001215280">
    <property type="component" value="Unassembled WGS sequence"/>
</dbReference>
<proteinExistence type="predicted"/>
<comment type="caution">
    <text evidence="1">The sequence shown here is derived from an EMBL/GenBank/DDBJ whole genome shotgun (WGS) entry which is preliminary data.</text>
</comment>